<dbReference type="GO" id="GO:0009451">
    <property type="term" value="P:RNA modification"/>
    <property type="evidence" value="ECO:0007669"/>
    <property type="project" value="InterPro"/>
</dbReference>
<dbReference type="PANTHER" id="PTHR47926:SF463">
    <property type="entry name" value="PENTATRICOPEPTIDE REPEAT-CONTAINING PROTEIN"/>
    <property type="match status" value="1"/>
</dbReference>
<organism evidence="2 3">
    <name type="scientific">Kingdonia uniflora</name>
    <dbReference type="NCBI Taxonomy" id="39325"/>
    <lineage>
        <taxon>Eukaryota</taxon>
        <taxon>Viridiplantae</taxon>
        <taxon>Streptophyta</taxon>
        <taxon>Embryophyta</taxon>
        <taxon>Tracheophyta</taxon>
        <taxon>Spermatophyta</taxon>
        <taxon>Magnoliopsida</taxon>
        <taxon>Ranunculales</taxon>
        <taxon>Circaeasteraceae</taxon>
        <taxon>Kingdonia</taxon>
    </lineage>
</organism>
<reference evidence="2 3" key="1">
    <citation type="journal article" date="2020" name="IScience">
        <title>Genome Sequencing of the Endangered Kingdonia uniflora (Circaeasteraceae, Ranunculales) Reveals Potential Mechanisms of Evolutionary Specialization.</title>
        <authorList>
            <person name="Sun Y."/>
            <person name="Deng T."/>
            <person name="Zhang A."/>
            <person name="Moore M.J."/>
            <person name="Landis J.B."/>
            <person name="Lin N."/>
            <person name="Zhang H."/>
            <person name="Zhang X."/>
            <person name="Huang J."/>
            <person name="Zhang X."/>
            <person name="Sun H."/>
            <person name="Wang H."/>
        </authorList>
    </citation>
    <scope>NUCLEOTIDE SEQUENCE [LARGE SCALE GENOMIC DNA]</scope>
    <source>
        <strain evidence="2">TB1705</strain>
        <tissue evidence="2">Leaf</tissue>
    </source>
</reference>
<dbReference type="Gene3D" id="1.25.40.10">
    <property type="entry name" value="Tetratricopeptide repeat domain"/>
    <property type="match status" value="1"/>
</dbReference>
<accession>A0A7J7MD92</accession>
<dbReference type="Pfam" id="PF20431">
    <property type="entry name" value="E_motif"/>
    <property type="match status" value="1"/>
</dbReference>
<dbReference type="AlphaFoldDB" id="A0A7J7MD92"/>
<dbReference type="InterPro" id="IPR011990">
    <property type="entry name" value="TPR-like_helical_dom_sf"/>
</dbReference>
<proteinExistence type="predicted"/>
<gene>
    <name evidence="2" type="ORF">GIB67_002974</name>
</gene>
<evidence type="ECO:0000313" key="3">
    <source>
        <dbReference type="Proteomes" id="UP000541444"/>
    </source>
</evidence>
<protein>
    <recommendedName>
        <fullName evidence="4">Pentatricopeptide repeat-containing protein</fullName>
    </recommendedName>
</protein>
<dbReference type="InterPro" id="IPR046960">
    <property type="entry name" value="PPR_At4g14850-like_plant"/>
</dbReference>
<dbReference type="OrthoDB" id="185373at2759"/>
<name>A0A7J7MD92_9MAGN</name>
<dbReference type="EMBL" id="JACGCM010001596">
    <property type="protein sequence ID" value="KAF6152889.1"/>
    <property type="molecule type" value="Genomic_DNA"/>
</dbReference>
<feature type="region of interest" description="Disordered" evidence="1">
    <location>
        <begin position="230"/>
        <end position="264"/>
    </location>
</feature>
<evidence type="ECO:0000256" key="1">
    <source>
        <dbReference type="SAM" id="MobiDB-lite"/>
    </source>
</evidence>
<comment type="caution">
    <text evidence="2">The sequence shown here is derived from an EMBL/GenBank/DDBJ whole genome shotgun (WGS) entry which is preliminary data.</text>
</comment>
<dbReference type="InterPro" id="IPR046848">
    <property type="entry name" value="E_motif"/>
</dbReference>
<keyword evidence="3" id="KW-1185">Reference proteome</keyword>
<sequence length="300" mass="34118">MENEYGVTPRVEQYWCIVDLLSRAGCLNDAEDMINPMPIRPNVIVWGALLGGCRIHKDISRGVHVVQRMLEINYDHSGSYVYLANVYASMGRLEDATLCRLRMWDNCVKRTPGCSWIEVNNTVHELFMGTVNLLGPLLLMEGLIFGNMRLRLEFTYERHKRLKRTNNSVNNILSNHLAAIKPSCTTSFPYFPANDRRKHTDIVSMRSNIFLQSFDIPVPSQDSASFLVISPTDNFPSQQETSSSQREQVGNKANIRGKETPGMVEAQVYSRDEVWEQLIRSQKRAVGSTNANELSSRNDD</sequence>
<dbReference type="PANTHER" id="PTHR47926">
    <property type="entry name" value="PENTATRICOPEPTIDE REPEAT-CONTAINING PROTEIN"/>
    <property type="match status" value="1"/>
</dbReference>
<dbReference type="GO" id="GO:0003723">
    <property type="term" value="F:RNA binding"/>
    <property type="evidence" value="ECO:0007669"/>
    <property type="project" value="InterPro"/>
</dbReference>
<feature type="compositionally biased region" description="Low complexity" evidence="1">
    <location>
        <begin position="237"/>
        <end position="248"/>
    </location>
</feature>
<evidence type="ECO:0000313" key="2">
    <source>
        <dbReference type="EMBL" id="KAF6152889.1"/>
    </source>
</evidence>
<dbReference type="Proteomes" id="UP000541444">
    <property type="component" value="Unassembled WGS sequence"/>
</dbReference>
<evidence type="ECO:0008006" key="4">
    <source>
        <dbReference type="Google" id="ProtNLM"/>
    </source>
</evidence>